<organism evidence="9 10">
    <name type="scientific">Mesomycoplasma neurolyticum</name>
    <dbReference type="NCBI Taxonomy" id="2120"/>
    <lineage>
        <taxon>Bacteria</taxon>
        <taxon>Bacillati</taxon>
        <taxon>Mycoplasmatota</taxon>
        <taxon>Mycoplasmoidales</taxon>
        <taxon>Metamycoplasmataceae</taxon>
        <taxon>Mesomycoplasma</taxon>
    </lineage>
</organism>
<keyword evidence="10" id="KW-1185">Reference proteome</keyword>
<evidence type="ECO:0000313" key="10">
    <source>
        <dbReference type="Proteomes" id="UP000289440"/>
    </source>
</evidence>
<keyword evidence="9" id="KW-0548">Nucleotidyltransferase</keyword>
<dbReference type="RefSeq" id="WP_129720002.1">
    <property type="nucleotide sequence ID" value="NZ_LR214951.1"/>
</dbReference>
<dbReference type="PROSITE" id="PS51733">
    <property type="entry name" value="BPL_LPL_CATALYTIC"/>
    <property type="match status" value="1"/>
</dbReference>
<dbReference type="Proteomes" id="UP000289440">
    <property type="component" value="Chromosome"/>
</dbReference>
<evidence type="ECO:0000256" key="2">
    <source>
        <dbReference type="ARBA" id="ARBA00005124"/>
    </source>
</evidence>
<keyword evidence="9" id="KW-0808">Transferase</keyword>
<dbReference type="Gene3D" id="3.30.390.50">
    <property type="entry name" value="CO dehydrogenase flavoprotein, C-terminal domain"/>
    <property type="match status" value="1"/>
</dbReference>
<dbReference type="GO" id="GO:0005524">
    <property type="term" value="F:ATP binding"/>
    <property type="evidence" value="ECO:0007669"/>
    <property type="project" value="UniProtKB-KW"/>
</dbReference>
<sequence>MKIFVSKKYSPFFNLTIEEAIAKDEELQDDIIFFYQHDNAVIIGQNQNVHKEVKLDVLKNENIELYRRLSGGGAVYHDLGNLNFSFITKKDNSSYEKFLSPILEFLKSLNLDAKFKGRNDLVVNDAKFSGNAQFMHKNKIVHHGTILFNADLTKLSKVLNPSKLKMKSKGIESARQRVTNLLNEMHNKISFEEFFTKMLTFFKLKYNAEISDIPEKYLTKAEEFKKIRISDEWLYGKNPEFSFFNEAKTDGGILQISANIIKNKISEILFEGDFLSKKNLNEIRKRFVNVEYNKEVLTNLLNQIENLEDYFGNIKIEEIIRIMFGEESE</sequence>
<dbReference type="Pfam" id="PF21948">
    <property type="entry name" value="LplA-B_cat"/>
    <property type="match status" value="1"/>
</dbReference>
<evidence type="ECO:0000313" key="9">
    <source>
        <dbReference type="EMBL" id="VEU59626.1"/>
    </source>
</evidence>
<reference evidence="9 10" key="1">
    <citation type="submission" date="2019-01" db="EMBL/GenBank/DDBJ databases">
        <authorList>
            <consortium name="Pathogen Informatics"/>
        </authorList>
    </citation>
    <scope>NUCLEOTIDE SEQUENCE [LARGE SCALE GENOMIC DNA]</scope>
    <source>
        <strain evidence="9 10">NCTC10166</strain>
    </source>
</reference>
<evidence type="ECO:0000259" key="8">
    <source>
        <dbReference type="PROSITE" id="PS51733"/>
    </source>
</evidence>
<dbReference type="SUPFAM" id="SSF82649">
    <property type="entry name" value="SufE/NifU"/>
    <property type="match status" value="1"/>
</dbReference>
<dbReference type="PANTHER" id="PTHR12561">
    <property type="entry name" value="LIPOATE-PROTEIN LIGASE"/>
    <property type="match status" value="1"/>
</dbReference>
<evidence type="ECO:0000256" key="6">
    <source>
        <dbReference type="ARBA" id="ARBA00022840"/>
    </source>
</evidence>
<name>A0A449A5W0_9BACT</name>
<dbReference type="NCBIfam" id="TIGR00545">
    <property type="entry name" value="lipoyltrans"/>
    <property type="match status" value="1"/>
</dbReference>
<evidence type="ECO:0000256" key="3">
    <source>
        <dbReference type="ARBA" id="ARBA00012367"/>
    </source>
</evidence>
<evidence type="ECO:0000256" key="1">
    <source>
        <dbReference type="ARBA" id="ARBA00005085"/>
    </source>
</evidence>
<dbReference type="InterPro" id="IPR045864">
    <property type="entry name" value="aa-tRNA-synth_II/BPL/LPL"/>
</dbReference>
<dbReference type="AlphaFoldDB" id="A0A449A5W0"/>
<comment type="pathway">
    <text evidence="1">Protein modification; protein lipoylation via exogenous pathway; protein N(6)-(lipoyl)lysine from lipoate: step 2/2.</text>
</comment>
<dbReference type="OrthoDB" id="9788148at2"/>
<dbReference type="GO" id="GO:0009249">
    <property type="term" value="P:protein lipoylation"/>
    <property type="evidence" value="ECO:0007669"/>
    <property type="project" value="InterPro"/>
</dbReference>
<evidence type="ECO:0000256" key="7">
    <source>
        <dbReference type="ARBA" id="ARBA00048037"/>
    </source>
</evidence>
<dbReference type="UniPathway" id="UPA00537">
    <property type="reaction ID" value="UER00594"/>
</dbReference>
<dbReference type="EC" id="6.3.1.20" evidence="3"/>
<dbReference type="SUPFAM" id="SSF55681">
    <property type="entry name" value="Class II aaRS and biotin synthetases"/>
    <property type="match status" value="1"/>
</dbReference>
<dbReference type="Gene3D" id="3.30.930.10">
    <property type="entry name" value="Bira Bifunctional Protein, Domain 2"/>
    <property type="match status" value="1"/>
</dbReference>
<dbReference type="EMBL" id="LR214951">
    <property type="protein sequence ID" value="VEU59626.1"/>
    <property type="molecule type" value="Genomic_DNA"/>
</dbReference>
<keyword evidence="6" id="KW-0067">ATP-binding</keyword>
<comment type="catalytic activity">
    <reaction evidence="7">
        <text>L-lysyl-[lipoyl-carrier protein] + (R)-lipoate + ATP = N(6)-[(R)-lipoyl]-L-lysyl-[lipoyl-carrier protein] + AMP + diphosphate + H(+)</text>
        <dbReference type="Rhea" id="RHEA:49288"/>
        <dbReference type="Rhea" id="RHEA-COMP:10500"/>
        <dbReference type="Rhea" id="RHEA-COMP:10502"/>
        <dbReference type="ChEBI" id="CHEBI:15378"/>
        <dbReference type="ChEBI" id="CHEBI:29969"/>
        <dbReference type="ChEBI" id="CHEBI:30616"/>
        <dbReference type="ChEBI" id="CHEBI:33019"/>
        <dbReference type="ChEBI" id="CHEBI:83088"/>
        <dbReference type="ChEBI" id="CHEBI:83099"/>
        <dbReference type="ChEBI" id="CHEBI:456215"/>
        <dbReference type="EC" id="6.3.1.20"/>
    </reaction>
</comment>
<dbReference type="Pfam" id="PF10437">
    <property type="entry name" value="Lip_prot_lig_C"/>
    <property type="match status" value="1"/>
</dbReference>
<dbReference type="GO" id="GO:0016979">
    <property type="term" value="F:lipoate-protein ligase activity"/>
    <property type="evidence" value="ECO:0007669"/>
    <property type="project" value="UniProtKB-EC"/>
</dbReference>
<evidence type="ECO:0000256" key="5">
    <source>
        <dbReference type="ARBA" id="ARBA00022741"/>
    </source>
</evidence>
<keyword evidence="4 9" id="KW-0436">Ligase</keyword>
<dbReference type="CDD" id="cd16443">
    <property type="entry name" value="LplA"/>
    <property type="match status" value="1"/>
</dbReference>
<proteinExistence type="predicted"/>
<comment type="pathway">
    <text evidence="2">Protein modification; protein lipoylation via exogenous pathway; protein N(6)-(lipoyl)lysine from lipoate: step 1/2.</text>
</comment>
<dbReference type="GO" id="GO:0017118">
    <property type="term" value="F:lipoyltransferase activity"/>
    <property type="evidence" value="ECO:0007669"/>
    <property type="project" value="TreeGrafter"/>
</dbReference>
<dbReference type="PANTHER" id="PTHR12561:SF3">
    <property type="entry name" value="LIPOYLTRANSFERASE 1, MITOCHONDRIAL"/>
    <property type="match status" value="1"/>
</dbReference>
<keyword evidence="5" id="KW-0547">Nucleotide-binding</keyword>
<evidence type="ECO:0000256" key="4">
    <source>
        <dbReference type="ARBA" id="ARBA00022598"/>
    </source>
</evidence>
<gene>
    <name evidence="9" type="primary">lplA_2</name>
    <name evidence="9" type="ORF">NCTC10166_00605</name>
</gene>
<accession>A0A449A5W0</accession>
<dbReference type="InterPro" id="IPR019491">
    <property type="entry name" value="Lipoate_protein_ligase_C"/>
</dbReference>
<protein>
    <recommendedName>
        <fullName evidence="3">lipoate--protein ligase</fullName>
        <ecNumber evidence="3">6.3.1.20</ecNumber>
    </recommendedName>
</protein>
<dbReference type="KEGG" id="mnu:NCTC10166_00605"/>
<dbReference type="InterPro" id="IPR004143">
    <property type="entry name" value="BPL_LPL_catalytic"/>
</dbReference>
<dbReference type="GO" id="GO:0005737">
    <property type="term" value="C:cytoplasm"/>
    <property type="evidence" value="ECO:0007669"/>
    <property type="project" value="TreeGrafter"/>
</dbReference>
<dbReference type="InterPro" id="IPR004562">
    <property type="entry name" value="LipoylTrfase_LipoateP_Ligase"/>
</dbReference>
<feature type="domain" description="BPL/LPL catalytic" evidence="8">
    <location>
        <begin position="26"/>
        <end position="210"/>
    </location>
</feature>